<evidence type="ECO:0000313" key="2">
    <source>
        <dbReference type="Proteomes" id="UP000243006"/>
    </source>
</evidence>
<dbReference type="AlphaFoldDB" id="A0A1Y3EQZ3"/>
<protein>
    <submittedName>
        <fullName evidence="1">Uncharacterized protein</fullName>
    </submittedName>
</protein>
<dbReference type="Proteomes" id="UP000243006">
    <property type="component" value="Unassembled WGS sequence"/>
</dbReference>
<accession>A0A1Y3EQZ3</accession>
<dbReference type="EMBL" id="LVZM01004120">
    <property type="protein sequence ID" value="OUC47591.1"/>
    <property type="molecule type" value="Genomic_DNA"/>
</dbReference>
<feature type="non-terminal residue" evidence="1">
    <location>
        <position position="1"/>
    </location>
</feature>
<gene>
    <name evidence="1" type="ORF">D917_06822</name>
</gene>
<comment type="caution">
    <text evidence="1">The sequence shown here is derived from an EMBL/GenBank/DDBJ whole genome shotgun (WGS) entry which is preliminary data.</text>
</comment>
<organism evidence="1 2">
    <name type="scientific">Trichinella nativa</name>
    <dbReference type="NCBI Taxonomy" id="6335"/>
    <lineage>
        <taxon>Eukaryota</taxon>
        <taxon>Metazoa</taxon>
        <taxon>Ecdysozoa</taxon>
        <taxon>Nematoda</taxon>
        <taxon>Enoplea</taxon>
        <taxon>Dorylaimia</taxon>
        <taxon>Trichinellida</taxon>
        <taxon>Trichinellidae</taxon>
        <taxon>Trichinella</taxon>
    </lineage>
</organism>
<reference evidence="1 2" key="1">
    <citation type="submission" date="2015-04" db="EMBL/GenBank/DDBJ databases">
        <title>Draft genome of the roundworm Trichinella nativa.</title>
        <authorList>
            <person name="Mitreva M."/>
        </authorList>
    </citation>
    <scope>NUCLEOTIDE SEQUENCE [LARGE SCALE GENOMIC DNA]</scope>
    <source>
        <strain evidence="1 2">ISS45</strain>
    </source>
</reference>
<evidence type="ECO:0000313" key="1">
    <source>
        <dbReference type="EMBL" id="OUC47591.1"/>
    </source>
</evidence>
<sequence>LGFDEDDQFVKEGKERLIWLAECVFVQSGKNDFRRHLSSSVRCTNMQPLIAWIIEREIDSNLLIFANLRQMHMPCNRRRRIGQREERTRSHRDKANNYCARKYDTPVEQTER</sequence>
<proteinExistence type="predicted"/>
<name>A0A1Y3EQZ3_9BILA</name>